<dbReference type="GO" id="GO:0006633">
    <property type="term" value="P:fatty acid biosynthetic process"/>
    <property type="evidence" value="ECO:0007669"/>
    <property type="project" value="UniProtKB-KW"/>
</dbReference>
<dbReference type="GeneID" id="63642623"/>
<dbReference type="GO" id="GO:0009507">
    <property type="term" value="C:chloroplast"/>
    <property type="evidence" value="ECO:0007669"/>
    <property type="project" value="TreeGrafter"/>
</dbReference>
<keyword evidence="7" id="KW-0479">Metal-binding</keyword>
<comment type="subunit">
    <text evidence="1">Acetyl-CoA carboxylase is a heterohexamer composed of biotin carboxyl carrier protein, biotin carboxylase and 2 subunits each of ACCase subunit alpha and ACCase plastid-coded subunit beta (accD).</text>
</comment>
<dbReference type="SUPFAM" id="SSF52096">
    <property type="entry name" value="ClpP/crotonase"/>
    <property type="match status" value="2"/>
</dbReference>
<dbReference type="EC" id="2.1.3.15" evidence="7"/>
<geneLocation type="plastid" evidence="10"/>
<dbReference type="InterPro" id="IPR000438">
    <property type="entry name" value="Acetyl_CoA_COase_Trfase_b_su"/>
</dbReference>
<evidence type="ECO:0000256" key="8">
    <source>
        <dbReference type="SAM" id="MobiDB-lite"/>
    </source>
</evidence>
<keyword evidence="7" id="KW-0275">Fatty acid biosynthesis</keyword>
<evidence type="ECO:0000256" key="5">
    <source>
        <dbReference type="ARBA" id="ARBA00022833"/>
    </source>
</evidence>
<keyword evidence="7" id="KW-0444">Lipid biosynthesis</keyword>
<dbReference type="PRINTS" id="PR01070">
    <property type="entry name" value="ACCCTRFRASEB"/>
</dbReference>
<comment type="catalytic activity">
    <reaction evidence="7">
        <text>N(6)-carboxybiotinyl-L-lysyl-[protein] + acetyl-CoA = N(6)-biotinyl-L-lysyl-[protein] + malonyl-CoA</text>
        <dbReference type="Rhea" id="RHEA:54728"/>
        <dbReference type="Rhea" id="RHEA-COMP:10505"/>
        <dbReference type="Rhea" id="RHEA-COMP:10506"/>
        <dbReference type="ChEBI" id="CHEBI:57288"/>
        <dbReference type="ChEBI" id="CHEBI:57384"/>
        <dbReference type="ChEBI" id="CHEBI:83144"/>
        <dbReference type="ChEBI" id="CHEBI:83145"/>
        <dbReference type="EC" id="2.1.3.15"/>
    </reaction>
</comment>
<name>A0A858FKR4_9MAGN</name>
<dbReference type="PANTHER" id="PTHR42995">
    <property type="entry name" value="ACETYL-COENZYME A CARBOXYLASE CARBOXYL TRANSFERASE SUBUNIT BETA, CHLOROPLASTIC"/>
    <property type="match status" value="1"/>
</dbReference>
<feature type="zinc finger region" description="C4-type" evidence="7">
    <location>
        <begin position="246"/>
        <end position="268"/>
    </location>
</feature>
<organism evidence="10">
    <name type="scientific">Trithuria lanterna</name>
    <dbReference type="NCBI Taxonomy" id="764935"/>
    <lineage>
        <taxon>Eukaryota</taxon>
        <taxon>Viridiplantae</taxon>
        <taxon>Streptophyta</taxon>
        <taxon>Embryophyta</taxon>
        <taxon>Tracheophyta</taxon>
        <taxon>Spermatophyta</taxon>
        <taxon>Magnoliopsida</taxon>
        <taxon>Nymphaeales</taxon>
        <taxon>Hydatellaceae</taxon>
        <taxon>Trithuria</taxon>
    </lineage>
</organism>
<comment type="function">
    <text evidence="7">Component of the acetyl coenzyme A carboxylase (ACC) complex. Biotin carboxylase (BC) catalyzes the carboxylation of biotin on its carrier protein (BCCP) and then the CO(2) group is transferred by the transcarboxylase to acetyl-CoA to form malonyl-CoA.</text>
</comment>
<evidence type="ECO:0000313" key="10">
    <source>
        <dbReference type="EMBL" id="QII42238.1"/>
    </source>
</evidence>
<comment type="similarity">
    <text evidence="7">Belongs to the AccD/PCCB family.</text>
</comment>
<dbReference type="UniPathway" id="UPA00655">
    <property type="reaction ID" value="UER00711"/>
</dbReference>
<dbReference type="GO" id="GO:0005524">
    <property type="term" value="F:ATP binding"/>
    <property type="evidence" value="ECO:0007669"/>
    <property type="project" value="UniProtKB-KW"/>
</dbReference>
<keyword evidence="7" id="KW-0276">Fatty acid metabolism</keyword>
<dbReference type="InterPro" id="IPR034733">
    <property type="entry name" value="AcCoA_carboxyl_beta"/>
</dbReference>
<dbReference type="Gene3D" id="3.90.226.10">
    <property type="entry name" value="2-enoyl-CoA Hydratase, Chain A, domain 1"/>
    <property type="match status" value="2"/>
</dbReference>
<keyword evidence="6 7" id="KW-0067">ATP-binding</keyword>
<keyword evidence="10" id="KW-0934">Plastid</keyword>
<dbReference type="InterPro" id="IPR029045">
    <property type="entry name" value="ClpP/crotonase-like_dom_sf"/>
</dbReference>
<evidence type="ECO:0000256" key="7">
    <source>
        <dbReference type="HAMAP-Rule" id="MF_01395"/>
    </source>
</evidence>
<dbReference type="Pfam" id="PF01039">
    <property type="entry name" value="Carboxyl_trans"/>
    <property type="match status" value="1"/>
</dbReference>
<evidence type="ECO:0000259" key="9">
    <source>
        <dbReference type="PROSITE" id="PS50980"/>
    </source>
</evidence>
<comment type="pathway">
    <text evidence="7">Lipid metabolism; malonyl-CoA biosynthesis; malonyl-CoA from acetyl-CoA: step 1/1.</text>
</comment>
<evidence type="ECO:0000256" key="3">
    <source>
        <dbReference type="ARBA" id="ARBA00022741"/>
    </source>
</evidence>
<accession>A0A858FKR4</accession>
<keyword evidence="4 7" id="KW-0863">Zinc-finger</keyword>
<dbReference type="HAMAP" id="MF_01395">
    <property type="entry name" value="AcetylCoA_CT_beta"/>
    <property type="match status" value="1"/>
</dbReference>
<sequence length="637" mass="72259">MERRWLNSIWSNPNQHNGCGLSKSMVNRGPIGNTSGGEEQILNDNDKNIPSWWGKFIYSESNVDHLFGFAEILSLISGEVRDSNGDSYYIYFDIENQIFDVHIENSDLAPNREDKSSDPYYEHDIYDTEYSWKDHVNDCIINYLHSETNIAISSWILKISKIFGHNYITSYISSQSRGSSRGIFNRKSGLSKTDLEGHSDFQSDSEGKTDFQSDSEGKTDFQSDSEGKSDCDQNEKPSYAHLWVLCENCNILNYKKSLRSNMSICEYCGYHLTMSSSDRIDLLIDPGTFHPMDENMVLDPIFFDMLDSEEESDKVDYEMETDLTEDEDIFPTEEPSEESDKVDYEMETDFNEDDYMFPEDIFPMKEPSEESYYEMGTDLTEDEDIFPMEEPSDSEEQLLALRQCVAIVRFILAYHKLDKALTKILQNKIPHEDPIEFDFEEESYEDRIHSYQLETGLTEAVQTGIGQLNGIRTAIGVMDFQFIAGSMGSVVGEKITRLIEYATNQSLPLVIVCASGGARMQEGSLSLMQMAKISAALYDYQSKKKSFYVSILTSPTTGGVTASFGMLGDIIIAEPDATIAFAGKRVIEDILKTPVPEDSQVAESLFPMGLFDTMVPRNLLKGVLSELFQFHGFFPLL</sequence>
<feature type="binding site" evidence="7">
    <location>
        <position position="268"/>
    </location>
    <ligand>
        <name>Zn(2+)</name>
        <dbReference type="ChEBI" id="CHEBI:29105"/>
    </ligand>
</feature>
<dbReference type="GO" id="GO:0008270">
    <property type="term" value="F:zinc ion binding"/>
    <property type="evidence" value="ECO:0007669"/>
    <property type="project" value="UniProtKB-UniRule"/>
</dbReference>
<dbReference type="GO" id="GO:0009317">
    <property type="term" value="C:acetyl-CoA carboxylase complex"/>
    <property type="evidence" value="ECO:0007669"/>
    <property type="project" value="InterPro"/>
</dbReference>
<evidence type="ECO:0000256" key="2">
    <source>
        <dbReference type="ARBA" id="ARBA00022679"/>
    </source>
</evidence>
<dbReference type="GO" id="GO:2001295">
    <property type="term" value="P:malonyl-CoA biosynthetic process"/>
    <property type="evidence" value="ECO:0007669"/>
    <property type="project" value="UniProtKB-UniRule"/>
</dbReference>
<keyword evidence="3 7" id="KW-0547">Nucleotide-binding</keyword>
<dbReference type="EMBL" id="MN365661">
    <property type="protein sequence ID" value="QII42238.1"/>
    <property type="molecule type" value="Genomic_DNA"/>
</dbReference>
<dbReference type="RefSeq" id="YP_010038127.1">
    <property type="nucleotide sequence ID" value="NC_054150.1"/>
</dbReference>
<feature type="binding site" evidence="7">
    <location>
        <position position="246"/>
    </location>
    <ligand>
        <name>Zn(2+)</name>
        <dbReference type="ChEBI" id="CHEBI:29105"/>
    </ligand>
</feature>
<dbReference type="PROSITE" id="PS50980">
    <property type="entry name" value="COA_CT_NTER"/>
    <property type="match status" value="1"/>
</dbReference>
<evidence type="ECO:0000256" key="1">
    <source>
        <dbReference type="ARBA" id="ARBA00011842"/>
    </source>
</evidence>
<reference evidence="10" key="1">
    <citation type="submission" date="2019-08" db="EMBL/GenBank/DDBJ databases">
        <title>Comparative plastid genomics of Trithuria.</title>
        <authorList>
            <person name="Marques I."/>
            <person name="Gruenstaeudl M."/>
            <person name="Graham S.W."/>
        </authorList>
    </citation>
    <scope>NUCLEOTIDE SEQUENCE</scope>
</reference>
<feature type="region of interest" description="Disordered" evidence="8">
    <location>
        <begin position="190"/>
        <end position="233"/>
    </location>
</feature>
<comment type="cofactor">
    <cofactor evidence="7">
        <name>Zn(2+)</name>
        <dbReference type="ChEBI" id="CHEBI:29105"/>
    </cofactor>
    <text evidence="7">Binds 1 zinc ion per subunit.</text>
</comment>
<keyword evidence="7" id="KW-0443">Lipid metabolism</keyword>
<feature type="compositionally biased region" description="Basic and acidic residues" evidence="8">
    <location>
        <begin position="193"/>
        <end position="233"/>
    </location>
</feature>
<proteinExistence type="inferred from homology"/>
<dbReference type="GO" id="GO:0003989">
    <property type="term" value="F:acetyl-CoA carboxylase activity"/>
    <property type="evidence" value="ECO:0007669"/>
    <property type="project" value="InterPro"/>
</dbReference>
<dbReference type="GO" id="GO:0016743">
    <property type="term" value="F:carboxyl- or carbamoyltransferase activity"/>
    <property type="evidence" value="ECO:0007669"/>
    <property type="project" value="UniProtKB-UniRule"/>
</dbReference>
<dbReference type="PANTHER" id="PTHR42995:SF5">
    <property type="entry name" value="ACETYL-COENZYME A CARBOXYLASE CARBOXYL TRANSFERASE SUBUNIT BETA, CHLOROPLASTIC"/>
    <property type="match status" value="1"/>
</dbReference>
<dbReference type="InterPro" id="IPR011762">
    <property type="entry name" value="COA_CT_N"/>
</dbReference>
<protein>
    <recommendedName>
        <fullName evidence="7">Acetyl-coenzyme A carboxylase carboxyl transferase subunit beta</fullName>
        <shortName evidence="7">ACCase subunit beta</shortName>
        <shortName evidence="7">Acetyl-CoA carboxylase carboxyltransferase subunit beta</shortName>
        <ecNumber evidence="7">2.1.3.15</ecNumber>
    </recommendedName>
</protein>
<keyword evidence="2 7" id="KW-0808">Transferase</keyword>
<dbReference type="AlphaFoldDB" id="A0A858FKR4"/>
<feature type="domain" description="CoA carboxyltransferase N-terminal" evidence="9">
    <location>
        <begin position="242"/>
        <end position="637"/>
    </location>
</feature>
<gene>
    <name evidence="7 10" type="primary">accD</name>
</gene>
<feature type="binding site" evidence="7">
    <location>
        <position position="249"/>
    </location>
    <ligand>
        <name>Zn(2+)</name>
        <dbReference type="ChEBI" id="CHEBI:29105"/>
    </ligand>
</feature>
<feature type="binding site" evidence="7">
    <location>
        <position position="265"/>
    </location>
    <ligand>
        <name>Zn(2+)</name>
        <dbReference type="ChEBI" id="CHEBI:29105"/>
    </ligand>
</feature>
<evidence type="ECO:0000256" key="4">
    <source>
        <dbReference type="ARBA" id="ARBA00022771"/>
    </source>
</evidence>
<keyword evidence="5 7" id="KW-0862">Zinc</keyword>
<comment type="subunit">
    <text evidence="7">Acetyl-CoA carboxylase is a heterohexamer composed of biotin carboxyl carrier protein (AccB), biotin carboxylase (AccC) and two subunits each of ACCase subunit alpha (AccA) and ACCase subunit beta (AccD).</text>
</comment>
<evidence type="ECO:0000256" key="6">
    <source>
        <dbReference type="ARBA" id="ARBA00022840"/>
    </source>
</evidence>